<evidence type="ECO:0000256" key="1">
    <source>
        <dbReference type="SAM" id="SignalP"/>
    </source>
</evidence>
<evidence type="ECO:0000313" key="3">
    <source>
        <dbReference type="RefSeq" id="XP_022830341.1"/>
    </source>
</evidence>
<evidence type="ECO:0000313" key="2">
    <source>
        <dbReference type="Proteomes" id="UP000301870"/>
    </source>
</evidence>
<accession>A0A9J7EGK4</accession>
<dbReference type="KEGG" id="sliu:111359125"/>
<proteinExistence type="predicted"/>
<dbReference type="GeneID" id="111359125"/>
<keyword evidence="1" id="KW-0732">Signal</keyword>
<sequence>MQVYIQVIFAIIVSTCQAQILRKLRISKKGDYRDYEALKELMMRSHIESSANPHFETPLVPYKPTIPYNLRTYHLPKNFYTKPMEQSHLLHQKVEAEKDKYRLSQVDKVTLKQLAEDDRQLIESHLTPSERQYLLSRLETGEFDSIVFQDRFGLPSFDLIISAIEKIGAGAGRYIGGKLAGELGAKLGASAGAYLAIAAANSLTKKKDDPPKKADEAPSEKGFLGKSFGLGGIYGAMLLKN</sequence>
<keyword evidence="2" id="KW-1185">Reference proteome</keyword>
<organism evidence="2 3">
    <name type="scientific">Spodoptera litura</name>
    <name type="common">Asian cotton leafworm</name>
    <dbReference type="NCBI Taxonomy" id="69820"/>
    <lineage>
        <taxon>Eukaryota</taxon>
        <taxon>Metazoa</taxon>
        <taxon>Ecdysozoa</taxon>
        <taxon>Arthropoda</taxon>
        <taxon>Hexapoda</taxon>
        <taxon>Insecta</taxon>
        <taxon>Pterygota</taxon>
        <taxon>Neoptera</taxon>
        <taxon>Endopterygota</taxon>
        <taxon>Lepidoptera</taxon>
        <taxon>Glossata</taxon>
        <taxon>Ditrysia</taxon>
        <taxon>Noctuoidea</taxon>
        <taxon>Noctuidae</taxon>
        <taxon>Amphipyrinae</taxon>
        <taxon>Spodoptera</taxon>
    </lineage>
</organism>
<dbReference type="OrthoDB" id="7464867at2759"/>
<feature type="chain" id="PRO_5039917768" evidence="1">
    <location>
        <begin position="19"/>
        <end position="241"/>
    </location>
</feature>
<gene>
    <name evidence="3" type="primary">LOC111359125</name>
</gene>
<feature type="signal peptide" evidence="1">
    <location>
        <begin position="1"/>
        <end position="18"/>
    </location>
</feature>
<dbReference type="AlphaFoldDB" id="A0A9J7EGK4"/>
<protein>
    <submittedName>
        <fullName evidence="3">Uncharacterized protein LOC111359125</fullName>
    </submittedName>
</protein>
<dbReference type="RefSeq" id="XP_022830341.1">
    <property type="nucleotide sequence ID" value="XM_022974573.1"/>
</dbReference>
<dbReference type="Proteomes" id="UP000301870">
    <property type="component" value="Chromosome 28"/>
</dbReference>
<reference evidence="3" key="1">
    <citation type="submission" date="2025-08" db="UniProtKB">
        <authorList>
            <consortium name="RefSeq"/>
        </authorList>
    </citation>
    <scope>IDENTIFICATION</scope>
    <source>
        <strain evidence="3">Ishihara</strain>
        <tissue evidence="3">Whole body</tissue>
    </source>
</reference>
<name>A0A9J7EGK4_SPOLT</name>